<sequence length="189" mass="21813">MMQLPQHPPTADQARVAQLYQRYGLLILAAIHQRIDNKEDAEDILLSVFVVALETPALMDLEEPRQVAWLRRVAHNKCMDFYHRSARSQITSLEQGHVTLYEDERQQPENFALRSEELAQLRAHIATLPEHQQELILLRFGAGMRCTEIAQRMRKSEGAIRTLLSRTLNLLRNIYSQSNQQHVGRGHDA</sequence>
<keyword evidence="2" id="KW-0805">Transcription regulation</keyword>
<dbReference type="InterPro" id="IPR036388">
    <property type="entry name" value="WH-like_DNA-bd_sf"/>
</dbReference>
<dbReference type="GO" id="GO:0016987">
    <property type="term" value="F:sigma factor activity"/>
    <property type="evidence" value="ECO:0007669"/>
    <property type="project" value="UniProtKB-KW"/>
</dbReference>
<comment type="caution">
    <text evidence="8">The sequence shown here is derived from an EMBL/GenBank/DDBJ whole genome shotgun (WGS) entry which is preliminary data.</text>
</comment>
<gene>
    <name evidence="8" type="ORF">KSX_21670</name>
</gene>
<evidence type="ECO:0000313" key="8">
    <source>
        <dbReference type="EMBL" id="GHO44004.1"/>
    </source>
</evidence>
<keyword evidence="3" id="KW-0731">Sigma factor</keyword>
<dbReference type="InterPro" id="IPR007630">
    <property type="entry name" value="RNA_pol_sigma70_r4"/>
</dbReference>
<dbReference type="InterPro" id="IPR007627">
    <property type="entry name" value="RNA_pol_sigma70_r2"/>
</dbReference>
<keyword evidence="5" id="KW-0804">Transcription</keyword>
<proteinExistence type="inferred from homology"/>
<evidence type="ECO:0000259" key="7">
    <source>
        <dbReference type="Pfam" id="PF04545"/>
    </source>
</evidence>
<dbReference type="SUPFAM" id="SSF88659">
    <property type="entry name" value="Sigma3 and sigma4 domains of RNA polymerase sigma factors"/>
    <property type="match status" value="1"/>
</dbReference>
<dbReference type="RefSeq" id="WP_220193440.1">
    <property type="nucleotide sequence ID" value="NZ_BNJF01000001.1"/>
</dbReference>
<dbReference type="EMBL" id="BNJF01000001">
    <property type="protein sequence ID" value="GHO44004.1"/>
    <property type="molecule type" value="Genomic_DNA"/>
</dbReference>
<dbReference type="InterPro" id="IPR039425">
    <property type="entry name" value="RNA_pol_sigma-70-like"/>
</dbReference>
<dbReference type="Gene3D" id="1.10.1740.10">
    <property type="match status" value="1"/>
</dbReference>
<evidence type="ECO:0000256" key="1">
    <source>
        <dbReference type="ARBA" id="ARBA00010641"/>
    </source>
</evidence>
<organism evidence="8 9">
    <name type="scientific">Ktedonospora formicarum</name>
    <dbReference type="NCBI Taxonomy" id="2778364"/>
    <lineage>
        <taxon>Bacteria</taxon>
        <taxon>Bacillati</taxon>
        <taxon>Chloroflexota</taxon>
        <taxon>Ktedonobacteria</taxon>
        <taxon>Ktedonobacterales</taxon>
        <taxon>Ktedonobacteraceae</taxon>
        <taxon>Ktedonospora</taxon>
    </lineage>
</organism>
<evidence type="ECO:0000256" key="5">
    <source>
        <dbReference type="ARBA" id="ARBA00023163"/>
    </source>
</evidence>
<protein>
    <submittedName>
        <fullName evidence="8">Uncharacterized protein</fullName>
    </submittedName>
</protein>
<dbReference type="InterPro" id="IPR013324">
    <property type="entry name" value="RNA_pol_sigma_r3/r4-like"/>
</dbReference>
<feature type="domain" description="RNA polymerase sigma-70 region 4" evidence="7">
    <location>
        <begin position="125"/>
        <end position="172"/>
    </location>
</feature>
<dbReference type="InterPro" id="IPR013325">
    <property type="entry name" value="RNA_pol_sigma_r2"/>
</dbReference>
<dbReference type="GO" id="GO:0006352">
    <property type="term" value="P:DNA-templated transcription initiation"/>
    <property type="evidence" value="ECO:0007669"/>
    <property type="project" value="InterPro"/>
</dbReference>
<reference evidence="8" key="1">
    <citation type="submission" date="2020-10" db="EMBL/GenBank/DDBJ databases">
        <title>Taxonomic study of unclassified bacteria belonging to the class Ktedonobacteria.</title>
        <authorList>
            <person name="Yabe S."/>
            <person name="Wang C.M."/>
            <person name="Zheng Y."/>
            <person name="Sakai Y."/>
            <person name="Cavaletti L."/>
            <person name="Monciardini P."/>
            <person name="Donadio S."/>
        </authorList>
    </citation>
    <scope>NUCLEOTIDE SEQUENCE</scope>
    <source>
        <strain evidence="8">SOSP1-1</strain>
    </source>
</reference>
<name>A0A8J3I348_9CHLR</name>
<feature type="domain" description="RNA polymerase sigma-70 region 2" evidence="6">
    <location>
        <begin position="19"/>
        <end position="87"/>
    </location>
</feature>
<dbReference type="Pfam" id="PF04542">
    <property type="entry name" value="Sigma70_r2"/>
    <property type="match status" value="1"/>
</dbReference>
<dbReference type="InterPro" id="IPR014284">
    <property type="entry name" value="RNA_pol_sigma-70_dom"/>
</dbReference>
<dbReference type="Gene3D" id="1.10.10.10">
    <property type="entry name" value="Winged helix-like DNA-binding domain superfamily/Winged helix DNA-binding domain"/>
    <property type="match status" value="1"/>
</dbReference>
<accession>A0A8J3I348</accession>
<dbReference type="AlphaFoldDB" id="A0A8J3I348"/>
<comment type="similarity">
    <text evidence="1">Belongs to the sigma-70 factor family. ECF subfamily.</text>
</comment>
<dbReference type="NCBIfam" id="TIGR02937">
    <property type="entry name" value="sigma70-ECF"/>
    <property type="match status" value="1"/>
</dbReference>
<evidence type="ECO:0000256" key="2">
    <source>
        <dbReference type="ARBA" id="ARBA00023015"/>
    </source>
</evidence>
<keyword evidence="4" id="KW-0238">DNA-binding</keyword>
<evidence type="ECO:0000256" key="3">
    <source>
        <dbReference type="ARBA" id="ARBA00023082"/>
    </source>
</evidence>
<keyword evidence="9" id="KW-1185">Reference proteome</keyword>
<dbReference type="Pfam" id="PF04545">
    <property type="entry name" value="Sigma70_r4"/>
    <property type="match status" value="1"/>
</dbReference>
<evidence type="ECO:0000313" key="9">
    <source>
        <dbReference type="Proteomes" id="UP000612362"/>
    </source>
</evidence>
<evidence type="ECO:0000259" key="6">
    <source>
        <dbReference type="Pfam" id="PF04542"/>
    </source>
</evidence>
<evidence type="ECO:0000256" key="4">
    <source>
        <dbReference type="ARBA" id="ARBA00023125"/>
    </source>
</evidence>
<dbReference type="PANTHER" id="PTHR43133:SF51">
    <property type="entry name" value="RNA POLYMERASE SIGMA FACTOR"/>
    <property type="match status" value="1"/>
</dbReference>
<dbReference type="SUPFAM" id="SSF88946">
    <property type="entry name" value="Sigma2 domain of RNA polymerase sigma factors"/>
    <property type="match status" value="1"/>
</dbReference>
<dbReference type="Proteomes" id="UP000612362">
    <property type="component" value="Unassembled WGS sequence"/>
</dbReference>
<dbReference type="PANTHER" id="PTHR43133">
    <property type="entry name" value="RNA POLYMERASE ECF-TYPE SIGMA FACTO"/>
    <property type="match status" value="1"/>
</dbReference>
<dbReference type="GO" id="GO:0003677">
    <property type="term" value="F:DNA binding"/>
    <property type="evidence" value="ECO:0007669"/>
    <property type="project" value="UniProtKB-KW"/>
</dbReference>
<dbReference type="CDD" id="cd06171">
    <property type="entry name" value="Sigma70_r4"/>
    <property type="match status" value="1"/>
</dbReference>